<reference evidence="1" key="2">
    <citation type="submission" date="2025-09" db="UniProtKB">
        <authorList>
            <consortium name="Ensembl"/>
        </authorList>
    </citation>
    <scope>IDENTIFICATION</scope>
</reference>
<name>A0A8C6ZNU2_NOTPE</name>
<accession>A0A8C6ZNU2</accession>
<dbReference type="Ensembl" id="ENSNPET00000015938.1">
    <property type="protein sequence ID" value="ENSNPEP00000015551.1"/>
    <property type="gene ID" value="ENSNPEG00000011610.1"/>
</dbReference>
<dbReference type="Proteomes" id="UP000694420">
    <property type="component" value="Unplaced"/>
</dbReference>
<evidence type="ECO:0000313" key="1">
    <source>
        <dbReference type="Ensembl" id="ENSNPEP00000015551.1"/>
    </source>
</evidence>
<dbReference type="AlphaFoldDB" id="A0A8C6ZNU2"/>
<protein>
    <submittedName>
        <fullName evidence="1">Uncharacterized protein</fullName>
    </submittedName>
</protein>
<evidence type="ECO:0000313" key="2">
    <source>
        <dbReference type="Proteomes" id="UP000694420"/>
    </source>
</evidence>
<proteinExistence type="predicted"/>
<sequence length="109" mass="11860">AICCFLNDLILEIICSISNQKDISREGDSTTSLGSLCQGSGTLTVKKFLHTWRWNCLCFNLYPLPLVLSLATNEKSLAPSSLHSPFMYSVSLPWIGSWPGAGGQLQGLP</sequence>
<organism evidence="1 2">
    <name type="scientific">Nothoprocta perdicaria</name>
    <name type="common">Chilean tinamou</name>
    <name type="synonym">Crypturus perdicarius</name>
    <dbReference type="NCBI Taxonomy" id="30464"/>
    <lineage>
        <taxon>Eukaryota</taxon>
        <taxon>Metazoa</taxon>
        <taxon>Chordata</taxon>
        <taxon>Craniata</taxon>
        <taxon>Vertebrata</taxon>
        <taxon>Euteleostomi</taxon>
        <taxon>Archelosauria</taxon>
        <taxon>Archosauria</taxon>
        <taxon>Dinosauria</taxon>
        <taxon>Saurischia</taxon>
        <taxon>Theropoda</taxon>
        <taxon>Coelurosauria</taxon>
        <taxon>Aves</taxon>
        <taxon>Palaeognathae</taxon>
        <taxon>Tinamiformes</taxon>
        <taxon>Tinamidae</taxon>
        <taxon>Nothoprocta</taxon>
    </lineage>
</organism>
<reference evidence="1" key="1">
    <citation type="submission" date="2025-08" db="UniProtKB">
        <authorList>
            <consortium name="Ensembl"/>
        </authorList>
    </citation>
    <scope>IDENTIFICATION</scope>
</reference>
<keyword evidence="2" id="KW-1185">Reference proteome</keyword>